<reference evidence="2" key="2">
    <citation type="submission" date="2022-01" db="EMBL/GenBank/DDBJ databases">
        <authorList>
            <person name="Yamashiro T."/>
            <person name="Shiraishi A."/>
            <person name="Satake H."/>
            <person name="Nakayama K."/>
        </authorList>
    </citation>
    <scope>NUCLEOTIDE SEQUENCE</scope>
</reference>
<evidence type="ECO:0000313" key="2">
    <source>
        <dbReference type="EMBL" id="GJT21636.1"/>
    </source>
</evidence>
<gene>
    <name evidence="2" type="ORF">Tco_0891573</name>
</gene>
<accession>A0ABQ5C3B4</accession>
<organism evidence="2 3">
    <name type="scientific">Tanacetum coccineum</name>
    <dbReference type="NCBI Taxonomy" id="301880"/>
    <lineage>
        <taxon>Eukaryota</taxon>
        <taxon>Viridiplantae</taxon>
        <taxon>Streptophyta</taxon>
        <taxon>Embryophyta</taxon>
        <taxon>Tracheophyta</taxon>
        <taxon>Spermatophyta</taxon>
        <taxon>Magnoliopsida</taxon>
        <taxon>eudicotyledons</taxon>
        <taxon>Gunneridae</taxon>
        <taxon>Pentapetalae</taxon>
        <taxon>asterids</taxon>
        <taxon>campanulids</taxon>
        <taxon>Asterales</taxon>
        <taxon>Asteraceae</taxon>
        <taxon>Asteroideae</taxon>
        <taxon>Anthemideae</taxon>
        <taxon>Anthemidinae</taxon>
        <taxon>Tanacetum</taxon>
    </lineage>
</organism>
<keyword evidence="3" id="KW-1185">Reference proteome</keyword>
<evidence type="ECO:0000313" key="3">
    <source>
        <dbReference type="Proteomes" id="UP001151760"/>
    </source>
</evidence>
<sequence>MQAVSDKLASVQSNVTTNSQHVQDLRSIFKDMVILLEAAENNPPVNEENVVLHASVEKSLEENTLEKNVSDDEPSVKKLKFLIPTSSSILSPTPLKSILPEPFQKPDTTKMTIKQFTEYLNETTSSIFSPTPPREPTPPIDESKGKGIATKEPLKDTMPFIEEGGSPPKIPSFKSFVIPEGQLTNKDVMAQLKEMKRLADLKAEKEKSEKSLQKIMNPAIIKA</sequence>
<feature type="region of interest" description="Disordered" evidence="1">
    <location>
        <begin position="124"/>
        <end position="172"/>
    </location>
</feature>
<protein>
    <submittedName>
        <fullName evidence="2">Uncharacterized protein</fullName>
    </submittedName>
</protein>
<dbReference type="EMBL" id="BQNB010013905">
    <property type="protein sequence ID" value="GJT21636.1"/>
    <property type="molecule type" value="Genomic_DNA"/>
</dbReference>
<feature type="compositionally biased region" description="Pro residues" evidence="1">
    <location>
        <begin position="130"/>
        <end position="139"/>
    </location>
</feature>
<proteinExistence type="predicted"/>
<reference evidence="2" key="1">
    <citation type="journal article" date="2022" name="Int. J. Mol. Sci.">
        <title>Draft Genome of Tanacetum Coccineum: Genomic Comparison of Closely Related Tanacetum-Family Plants.</title>
        <authorList>
            <person name="Yamashiro T."/>
            <person name="Shiraishi A."/>
            <person name="Nakayama K."/>
            <person name="Satake H."/>
        </authorList>
    </citation>
    <scope>NUCLEOTIDE SEQUENCE</scope>
</reference>
<comment type="caution">
    <text evidence="2">The sequence shown here is derived from an EMBL/GenBank/DDBJ whole genome shotgun (WGS) entry which is preliminary data.</text>
</comment>
<evidence type="ECO:0000256" key="1">
    <source>
        <dbReference type="SAM" id="MobiDB-lite"/>
    </source>
</evidence>
<name>A0ABQ5C3B4_9ASTR</name>
<dbReference type="Proteomes" id="UP001151760">
    <property type="component" value="Unassembled WGS sequence"/>
</dbReference>